<comment type="similarity">
    <text evidence="2">Belongs to the TBP family.</text>
</comment>
<evidence type="ECO:0000313" key="7">
    <source>
        <dbReference type="EMBL" id="KAK8757777.1"/>
    </source>
</evidence>
<proteinExistence type="inferred from homology"/>
<gene>
    <name evidence="7" type="ORF">V5799_004591</name>
</gene>
<evidence type="ECO:0000256" key="5">
    <source>
        <dbReference type="ARBA" id="ARBA00023163"/>
    </source>
</evidence>
<evidence type="ECO:0000256" key="2">
    <source>
        <dbReference type="ARBA" id="ARBA00005560"/>
    </source>
</evidence>
<dbReference type="SUPFAM" id="SSF55945">
    <property type="entry name" value="TATA-box binding protein-like"/>
    <property type="match status" value="2"/>
</dbReference>
<dbReference type="Gene3D" id="3.30.310.10">
    <property type="entry name" value="TATA-Binding Protein"/>
    <property type="match status" value="2"/>
</dbReference>
<protein>
    <submittedName>
        <fullName evidence="7">Uncharacterized protein</fullName>
    </submittedName>
</protein>
<dbReference type="FunFam" id="3.30.310.10:FF:000005">
    <property type="entry name" value="TATA box-binding protein-like 1"/>
    <property type="match status" value="1"/>
</dbReference>
<organism evidence="7 8">
    <name type="scientific">Amblyomma americanum</name>
    <name type="common">Lone star tick</name>
    <dbReference type="NCBI Taxonomy" id="6943"/>
    <lineage>
        <taxon>Eukaryota</taxon>
        <taxon>Metazoa</taxon>
        <taxon>Ecdysozoa</taxon>
        <taxon>Arthropoda</taxon>
        <taxon>Chelicerata</taxon>
        <taxon>Arachnida</taxon>
        <taxon>Acari</taxon>
        <taxon>Parasitiformes</taxon>
        <taxon>Ixodida</taxon>
        <taxon>Ixodoidea</taxon>
        <taxon>Ixodidae</taxon>
        <taxon>Amblyomminae</taxon>
        <taxon>Amblyomma</taxon>
    </lineage>
</organism>
<dbReference type="PANTHER" id="PTHR10126">
    <property type="entry name" value="TATA-BOX BINDING PROTEIN"/>
    <property type="match status" value="1"/>
</dbReference>
<dbReference type="GO" id="GO:0005634">
    <property type="term" value="C:nucleus"/>
    <property type="evidence" value="ECO:0007669"/>
    <property type="project" value="UniProtKB-SubCell"/>
</dbReference>
<dbReference type="InterPro" id="IPR012295">
    <property type="entry name" value="TBP_dom_sf"/>
</dbReference>
<comment type="subcellular location">
    <subcellularLocation>
        <location evidence="1">Nucleus</location>
    </subcellularLocation>
</comment>
<name>A0AAQ4D5N7_AMBAM</name>
<dbReference type="Proteomes" id="UP001321473">
    <property type="component" value="Unassembled WGS sequence"/>
</dbReference>
<evidence type="ECO:0000256" key="3">
    <source>
        <dbReference type="ARBA" id="ARBA00023015"/>
    </source>
</evidence>
<evidence type="ECO:0000313" key="8">
    <source>
        <dbReference type="Proteomes" id="UP001321473"/>
    </source>
</evidence>
<keyword evidence="6" id="KW-0539">Nucleus</keyword>
<dbReference type="Pfam" id="PF00352">
    <property type="entry name" value="TBP"/>
    <property type="match status" value="2"/>
</dbReference>
<evidence type="ECO:0000256" key="1">
    <source>
        <dbReference type="ARBA" id="ARBA00004123"/>
    </source>
</evidence>
<dbReference type="GO" id="GO:0006352">
    <property type="term" value="P:DNA-templated transcription initiation"/>
    <property type="evidence" value="ECO:0007669"/>
    <property type="project" value="InterPro"/>
</dbReference>
<reference evidence="7 8" key="1">
    <citation type="journal article" date="2023" name="Arcadia Sci">
        <title>De novo assembly of a long-read Amblyomma americanum tick genome.</title>
        <authorList>
            <person name="Chou S."/>
            <person name="Poskanzer K.E."/>
            <person name="Rollins M."/>
            <person name="Thuy-Boun P.S."/>
        </authorList>
    </citation>
    <scope>NUCLEOTIDE SEQUENCE [LARGE SCALE GENOMIC DNA]</scope>
    <source>
        <strain evidence="7">F_SG_1</strain>
        <tissue evidence="7">Salivary glands</tissue>
    </source>
</reference>
<keyword evidence="4" id="KW-0238">DNA-binding</keyword>
<comment type="caution">
    <text evidence="7">The sequence shown here is derived from an EMBL/GenBank/DDBJ whole genome shotgun (WGS) entry which is preliminary data.</text>
</comment>
<dbReference type="AlphaFoldDB" id="A0AAQ4D5N7"/>
<evidence type="ECO:0000256" key="6">
    <source>
        <dbReference type="ARBA" id="ARBA00023242"/>
    </source>
</evidence>
<dbReference type="PRINTS" id="PR00686">
    <property type="entry name" value="TIFACTORIID"/>
</dbReference>
<keyword evidence="5" id="KW-0804">Transcription</keyword>
<accession>A0AAQ4D5N7</accession>
<evidence type="ECO:0000256" key="4">
    <source>
        <dbReference type="ARBA" id="ARBA00023125"/>
    </source>
</evidence>
<keyword evidence="3" id="KW-0805">Transcription regulation</keyword>
<dbReference type="EMBL" id="JARKHS020034825">
    <property type="protein sequence ID" value="KAK8757777.1"/>
    <property type="molecule type" value="Genomic_DNA"/>
</dbReference>
<sequence length="161" mass="17777">MIPSTSGLPMTPTTPALADPGIFPQIQNVVSTVNLGCRLNLKAIALRAWNVKYNPDHCRALIMRIREPRTTASIFSSGKMVCAGAKSEEESRLAARKYARIIQKLGFELYPGLIFKMKKPRIALLIFPSGKVLLTGAKVTSEIYEAFNYIYPVLKGVGIHK</sequence>
<keyword evidence="8" id="KW-1185">Reference proteome</keyword>
<dbReference type="GO" id="GO:0003677">
    <property type="term" value="F:DNA binding"/>
    <property type="evidence" value="ECO:0007669"/>
    <property type="project" value="UniProtKB-KW"/>
</dbReference>
<dbReference type="InterPro" id="IPR000814">
    <property type="entry name" value="TBP"/>
</dbReference>